<keyword evidence="3" id="KW-1185">Reference proteome</keyword>
<dbReference type="OrthoDB" id="10263633at2759"/>
<dbReference type="ChiTaRS" id="NOMO3">
    <property type="organism name" value="human"/>
</dbReference>
<dbReference type="EMBL" id="AC136624">
    <property type="status" value="NOT_ANNOTATED_CDS"/>
    <property type="molecule type" value="Genomic_DNA"/>
</dbReference>
<dbReference type="VEuPathDB" id="HostDB:ENSG00000103226"/>
<protein>
    <submittedName>
        <fullName evidence="2">NODAL modulator 3</fullName>
    </submittedName>
</protein>
<dbReference type="OpenTargets" id="ENSG00000103226"/>
<dbReference type="Proteomes" id="UP000005640">
    <property type="component" value="Chromosome 16"/>
</dbReference>
<dbReference type="Ensembl" id="ENST00000633882.1">
    <property type="protein sequence ID" value="ENSP00000488449.1"/>
    <property type="gene ID" value="ENSG00000278087.4"/>
</dbReference>
<feature type="chain" id="PRO_5014098365" evidence="1">
    <location>
        <begin position="32"/>
        <end position="61"/>
    </location>
</feature>
<keyword evidence="1" id="KW-0732">Signal</keyword>
<evidence type="ECO:0000313" key="3">
    <source>
        <dbReference type="Proteomes" id="UP000005640"/>
    </source>
</evidence>
<dbReference type="GeneTree" id="ENSGT00390000000089"/>
<proteinExistence type="predicted"/>
<sequence>MLVGQGAGPLGPAVVTAAVVLLLSGVGPAHGSEDIVVGCGGFVKSDVEINYSLIEQVLNMH</sequence>
<name>I3L516_HUMAN</name>
<reference evidence="2 3" key="3">
    <citation type="journal article" date="2004" name="Nature">
        <title>The sequence and analysis of duplication-rich human chromosome 16.</title>
        <authorList>
            <person name="Martin J."/>
            <person name="Han C."/>
            <person name="Gordon L.A."/>
            <person name="Terry A."/>
            <person name="Prabhakar S."/>
            <person name="She X."/>
            <person name="Xie G."/>
            <person name="Hellsten U."/>
            <person name="Chan Y.M."/>
            <person name="Altherr M."/>
            <person name="Couronne O."/>
            <person name="Aerts A."/>
            <person name="Bajorek E."/>
            <person name="Black S."/>
            <person name="Blumer H."/>
            <person name="Branscomb E."/>
            <person name="Brown N.C."/>
            <person name="Bruno W.J."/>
            <person name="Buckingham J.M."/>
            <person name="Callen D.F."/>
            <person name="Campbell C.S."/>
            <person name="Campbell M.L."/>
            <person name="Campbell E.W."/>
            <person name="Caoile C."/>
            <person name="Challacombe J.F."/>
            <person name="Chasteen L.A."/>
            <person name="Chertkov O."/>
            <person name="Chi H.C."/>
            <person name="Christensen M."/>
            <person name="Clark L.M."/>
            <person name="Cohn J.D."/>
            <person name="Denys M."/>
            <person name="Detter J.C."/>
            <person name="Dickson M."/>
            <person name="Dimitrijevic-Bussod M."/>
            <person name="Escobar J."/>
            <person name="Fawcett J.J."/>
            <person name="Flowers D."/>
            <person name="Fotopulos D."/>
            <person name="Glavina T."/>
            <person name="Gomez M."/>
            <person name="Gonzales E."/>
            <person name="Goodstein D."/>
            <person name="Goodwin L.A."/>
            <person name="Grady D.L."/>
            <person name="Grigoriev I."/>
            <person name="Groza M."/>
            <person name="Hammon N."/>
            <person name="Hawkins T."/>
            <person name="Haydu L."/>
            <person name="Hildebrand C.E."/>
            <person name="Huang W."/>
            <person name="Israni S."/>
            <person name="Jett J."/>
            <person name="Jewett P.B."/>
            <person name="Kadner K."/>
            <person name="Kimball H."/>
            <person name="Kobayashi A."/>
            <person name="Krawczyk M.C."/>
            <person name="Leyba T."/>
            <person name="Longmire J.L."/>
            <person name="Lopez F."/>
            <person name="Lou Y."/>
            <person name="Lowry S."/>
            <person name="Ludeman T."/>
            <person name="Manohar C.F."/>
            <person name="Mark G.A."/>
            <person name="McMurray K.L."/>
            <person name="Meincke L.J."/>
            <person name="Morgan J."/>
            <person name="Moyzis R.K."/>
            <person name="Mundt M.O."/>
            <person name="Munk A.C."/>
            <person name="Nandkeshwar R.D."/>
            <person name="Pitluck S."/>
            <person name="Pollard M."/>
            <person name="Predki P."/>
            <person name="Parson-Quintana B."/>
            <person name="Ramirez L."/>
            <person name="Rash S."/>
            <person name="Retterer J."/>
            <person name="Ricke D.O."/>
            <person name="Robinson D.L."/>
            <person name="Rodriguez A."/>
            <person name="Salamov A."/>
            <person name="Saunders E.H."/>
            <person name="Scott D."/>
            <person name="Shough T."/>
            <person name="Stallings R.L."/>
            <person name="Stalvey M."/>
            <person name="Sutherland R.D."/>
            <person name="Tapia R."/>
            <person name="Tesmer J.G."/>
            <person name="Thayer N."/>
            <person name="Thompson L.S."/>
            <person name="Tice H."/>
            <person name="Torney D.C."/>
            <person name="Tran-Gyamfi M."/>
            <person name="Tsai M."/>
            <person name="Ulanovsky L.E."/>
            <person name="Ustaszewska A."/>
            <person name="Vo N."/>
            <person name="White P.S."/>
            <person name="Williams A.L."/>
            <person name="Wills P.L."/>
            <person name="Wu J.R."/>
            <person name="Wu K."/>
            <person name="Yang J."/>
            <person name="Dejong P."/>
            <person name="Bruce D."/>
            <person name="Doggett N.A."/>
            <person name="Deaven L."/>
            <person name="Schmutz J."/>
            <person name="Grimwood J."/>
            <person name="Richardson P."/>
            <person name="Rokhsar D.S."/>
            <person name="Eichler E.E."/>
            <person name="Gilna P."/>
            <person name="Lucas S.M."/>
            <person name="Myers R.M."/>
            <person name="Rubin E.M."/>
            <person name="Pennacchio L.A."/>
        </authorList>
    </citation>
    <scope>NUCLEOTIDE SEQUENCE [LARGE SCALE GENOMIC DNA]</scope>
</reference>
<dbReference type="AlphaFoldDB" id="I3L516"/>
<reference evidence="2" key="2">
    <citation type="journal article" date="2004" name="Nature">
        <title>Finishing the euchromatic sequence of the human genome.</title>
        <authorList>
            <consortium name="International Human Genome Sequencing Consortium"/>
        </authorList>
    </citation>
    <scope>NUCLEOTIDE SEQUENCE [LARGE SCALE GENOMIC DNA]</scope>
</reference>
<reference evidence="2" key="1">
    <citation type="journal article" date="2001" name="Nature">
        <title>Initial sequencing and analysis of the human genome.</title>
        <authorList>
            <consortium name="International Human Genome Sequencing Consortium"/>
            <person name="Lander E.S."/>
            <person name="Linton L.M."/>
            <person name="Birren B."/>
            <person name="Nusbaum C."/>
            <person name="Zody M.C."/>
            <person name="Baldwin J."/>
            <person name="Devon K."/>
            <person name="Dewar K."/>
            <person name="Doyle M."/>
            <person name="FitzHugh W."/>
            <person name="Funke R."/>
            <person name="Gage D."/>
            <person name="Harris K."/>
            <person name="Heaford A."/>
            <person name="Howland J."/>
            <person name="Kann L."/>
            <person name="Lehoczky J."/>
            <person name="LeVine R."/>
            <person name="McEwan P."/>
            <person name="McKernan K."/>
            <person name="Meldrim J."/>
            <person name="Mesirov J.P."/>
            <person name="Miranda C."/>
            <person name="Morris W."/>
            <person name="Naylor J."/>
            <person name="Raymond C."/>
            <person name="Rosetti M."/>
            <person name="Santos R."/>
            <person name="Sheridan A."/>
            <person name="Sougnez C."/>
            <person name="Stange-Thomann N."/>
            <person name="Stojanovic N."/>
            <person name="Subramanian A."/>
            <person name="Wyman D."/>
            <person name="Rogers J."/>
            <person name="Sulston J."/>
            <person name="Ainscough R."/>
            <person name="Beck S."/>
            <person name="Bentley D."/>
            <person name="Burton J."/>
            <person name="Clee C."/>
            <person name="Carter N."/>
            <person name="Coulson A."/>
            <person name="Deadman R."/>
            <person name="Deloukas P."/>
            <person name="Dunham A."/>
            <person name="Dunham I."/>
            <person name="Durbin R."/>
            <person name="French L."/>
            <person name="Grafham D."/>
            <person name="Gregory S."/>
            <person name="Hubbard T."/>
            <person name="Humphray S."/>
            <person name="Hunt A."/>
            <person name="Jones M."/>
            <person name="Lloyd C."/>
            <person name="McMurray A."/>
            <person name="Matthews L."/>
            <person name="Mercer S."/>
            <person name="Milne S."/>
            <person name="Mullikin J.C."/>
            <person name="Mungall A."/>
            <person name="Plumb R."/>
            <person name="Ross M."/>
            <person name="Shownkeen R."/>
            <person name="Sims S."/>
            <person name="Waterston R.H."/>
            <person name="Wilson R.K."/>
            <person name="Hillier L.W."/>
            <person name="McPherson J.D."/>
            <person name="Marra M.A."/>
            <person name="Mardis E.R."/>
            <person name="Fulton L.A."/>
            <person name="Chinwalla A.T."/>
            <person name="Pepin K.H."/>
            <person name="Gish W.R."/>
            <person name="Chissoe S.L."/>
            <person name="Wendl M.C."/>
            <person name="Delehaunty K.D."/>
            <person name="Miner T.L."/>
            <person name="Delehaunty A."/>
            <person name="Kramer J.B."/>
            <person name="Cook L.L."/>
            <person name="Fulton R.S."/>
            <person name="Johnson D.L."/>
            <person name="Minx P.J."/>
            <person name="Clifton S.W."/>
            <person name="Hawkins T."/>
            <person name="Branscomb E."/>
            <person name="Predki P."/>
            <person name="Richardson P."/>
            <person name="Wenning S."/>
            <person name="Slezak T."/>
            <person name="Doggett N."/>
            <person name="Cheng J.F."/>
            <person name="Olsen A."/>
            <person name="Lucas S."/>
            <person name="Elkin C."/>
            <person name="Uberbacher E."/>
            <person name="Frazier M."/>
            <person name="Gibbs R.A."/>
            <person name="Muzny D.M."/>
            <person name="Scherer S.E."/>
            <person name="Bouck J.B."/>
            <person name="Sodergren E.J."/>
            <person name="Worley K.C."/>
            <person name="Rives C.M."/>
            <person name="Gorrell J.H."/>
            <person name="Metzker M.L."/>
            <person name="Naylor S.L."/>
            <person name="Kucherlapati R.S."/>
            <person name="Nelson D.L."/>
            <person name="Weinstock G.M."/>
            <person name="Sakaki Y."/>
            <person name="Fujiyama A."/>
            <person name="Hattori M."/>
            <person name="Yada T."/>
            <person name="Toyoda A."/>
            <person name="Itoh T."/>
            <person name="Kawagoe C."/>
            <person name="Watanabe H."/>
            <person name="Totoki Y."/>
            <person name="Taylor T."/>
            <person name="Weissenbach J."/>
            <person name="Heilig R."/>
            <person name="Saurin W."/>
            <person name="Artiguenave F."/>
            <person name="Brottier P."/>
            <person name="Bruls T."/>
            <person name="Pelletier E."/>
            <person name="Robert C."/>
            <person name="Wincker P."/>
            <person name="Smith D.R."/>
            <person name="Doucette-Stamm L."/>
            <person name="Rubenfield M."/>
            <person name="Weinstock K."/>
            <person name="Lee H.M."/>
            <person name="Dubois J."/>
            <person name="Rosenthal A."/>
            <person name="Platzer M."/>
            <person name="Nyakatura G."/>
            <person name="Taudien S."/>
            <person name="Rump A."/>
            <person name="Yang H."/>
            <person name="Yu J."/>
            <person name="Wang J."/>
            <person name="Huang G."/>
            <person name="Gu J."/>
            <person name="Hood L."/>
            <person name="Rowen L."/>
            <person name="Madan A."/>
            <person name="Qin S."/>
            <person name="Davis R.W."/>
            <person name="Federspiel N.A."/>
            <person name="Abola A.P."/>
            <person name="Proctor M.J."/>
            <person name="Myers R.M."/>
            <person name="Schmutz J."/>
            <person name="Dickson M."/>
            <person name="Grimwood J."/>
            <person name="Cox D.R."/>
            <person name="Olson M.V."/>
            <person name="Kaul R."/>
            <person name="Raymond C."/>
            <person name="Shimizu N."/>
            <person name="Kawasaki K."/>
            <person name="Minoshima S."/>
            <person name="Evans G.A."/>
            <person name="Athanasiou M."/>
            <person name="Schultz R."/>
            <person name="Roe B.A."/>
            <person name="Chen F."/>
            <person name="Pan H."/>
            <person name="Ramser J."/>
            <person name="Lehrach H."/>
            <person name="Reinhardt R."/>
            <person name="McCombie W.R."/>
            <person name="de la Bastide M."/>
            <person name="Dedhia N."/>
            <person name="Blocker H."/>
            <person name="Hornischer K."/>
            <person name="Nordsiek G."/>
            <person name="Agarwala R."/>
            <person name="Aravind L."/>
            <person name="Bailey J.A."/>
            <person name="Bateman A."/>
            <person name="Batzoglou S."/>
            <person name="Birney E."/>
            <person name="Bork P."/>
            <person name="Brown D.G."/>
            <person name="Burge C.B."/>
            <person name="Cerutti L."/>
            <person name="Chen H.C."/>
            <person name="Church D."/>
            <person name="Clamp M."/>
            <person name="Copley R.R."/>
            <person name="Doerks T."/>
            <person name="Eddy S.R."/>
            <person name="Eichler E.E."/>
            <person name="Furey T.S."/>
            <person name="Galagan J."/>
            <person name="Gilbert J.G."/>
            <person name="Harmon C."/>
            <person name="Hayashizaki Y."/>
            <person name="Haussler D."/>
            <person name="Hermjakob H."/>
            <person name="Hokamp K."/>
            <person name="Jang W."/>
            <person name="Johnson L.S."/>
            <person name="Jones T.A."/>
            <person name="Kasif S."/>
            <person name="Kaspryzk A."/>
            <person name="Kennedy S."/>
            <person name="Kent W.J."/>
            <person name="Kitts P."/>
            <person name="Koonin E.V."/>
            <person name="Korf I."/>
            <person name="Kulp D."/>
            <person name="Lancet D."/>
            <person name="Lowe T.M."/>
            <person name="McLysaght A."/>
            <person name="Mikkelsen T."/>
            <person name="Moran J.V."/>
            <person name="Mulder N."/>
            <person name="Pollara V.J."/>
            <person name="Ponting C.P."/>
            <person name="Schuler G."/>
            <person name="Schultz J."/>
            <person name="Slater G."/>
            <person name="Smit A.F."/>
            <person name="Stupka E."/>
            <person name="Szustakowski J."/>
            <person name="Thierry-Mieg D."/>
            <person name="Thierry-Mieg J."/>
            <person name="Wagner L."/>
            <person name="Wallis J."/>
            <person name="Wheeler R."/>
            <person name="Williams A."/>
            <person name="Wolf Y.I."/>
            <person name="Wolfe K.H."/>
            <person name="Yang S.P."/>
            <person name="Yeh R.F."/>
            <person name="Collins F."/>
            <person name="Guyer M.S."/>
            <person name="Peterson J."/>
            <person name="Felsenfeld A."/>
            <person name="Wetterstrand K.A."/>
            <person name="Patrinos A."/>
            <person name="Morgan M.J."/>
            <person name="de Jong P."/>
            <person name="Catanese J.J."/>
            <person name="Osoegawa K."/>
            <person name="Shizuya H."/>
            <person name="Choi S."/>
            <person name="Chen Y.J."/>
        </authorList>
    </citation>
    <scope>NUCLEOTIDE SEQUENCE [LARGE SCALE GENOMIC DNA]</scope>
</reference>
<dbReference type="HOGENOM" id="CLU_2921954_0_0_1"/>
<gene>
    <name evidence="2" type="primary">NOMO3</name>
</gene>
<evidence type="ECO:0000313" key="2">
    <source>
        <dbReference type="Ensembl" id="ENSP00000461721.1"/>
    </source>
</evidence>
<reference evidence="2" key="4">
    <citation type="submission" date="2025-05" db="UniProtKB">
        <authorList>
            <consortium name="Ensembl"/>
        </authorList>
    </citation>
    <scope>IDENTIFICATION</scope>
</reference>
<dbReference type="UCSC" id="uc059rgr.1">
    <property type="organism name" value="human"/>
</dbReference>
<evidence type="ECO:0000256" key="1">
    <source>
        <dbReference type="SAM" id="SignalP"/>
    </source>
</evidence>
<dbReference type="Ensembl" id="ENST00000576589.1">
    <property type="protein sequence ID" value="ENSP00000461721.1"/>
    <property type="gene ID" value="ENSG00000103226.19"/>
</dbReference>
<dbReference type="Bgee" id="ENSG00000103226">
    <property type="expression patterns" value="Expressed in body of pancreas and 99 other cell types or tissues"/>
</dbReference>
<dbReference type="ExpressionAtlas" id="I3L516">
    <property type="expression patterns" value="baseline and differential"/>
</dbReference>
<feature type="signal peptide" evidence="1">
    <location>
        <begin position="1"/>
        <end position="31"/>
    </location>
</feature>
<dbReference type="HGNC" id="HGNC:25242">
    <property type="gene designation" value="NOMO3"/>
</dbReference>
<organism evidence="2 3">
    <name type="scientific">Homo sapiens</name>
    <name type="common">Human</name>
    <dbReference type="NCBI Taxonomy" id="9606"/>
    <lineage>
        <taxon>Eukaryota</taxon>
        <taxon>Metazoa</taxon>
        <taxon>Chordata</taxon>
        <taxon>Craniata</taxon>
        <taxon>Vertebrata</taxon>
        <taxon>Euteleostomi</taxon>
        <taxon>Mammalia</taxon>
        <taxon>Eutheria</taxon>
        <taxon>Euarchontoglires</taxon>
        <taxon>Primates</taxon>
        <taxon>Haplorrhini</taxon>
        <taxon>Catarrhini</taxon>
        <taxon>Hominidae</taxon>
        <taxon>Homo</taxon>
    </lineage>
</organism>
<accession>I3L516</accession>